<feature type="region of interest" description="Disordered" evidence="1">
    <location>
        <begin position="386"/>
        <end position="436"/>
    </location>
</feature>
<dbReference type="OrthoDB" id="5395350at2759"/>
<dbReference type="AlphaFoldDB" id="A0A6P3EGY5"/>
<protein>
    <submittedName>
        <fullName evidence="3">Zinc finger CCCH domain-containing protein 11A-like</fullName>
    </submittedName>
</protein>
<dbReference type="Proteomes" id="UP000515203">
    <property type="component" value="Unplaced"/>
</dbReference>
<gene>
    <name evidence="3" type="primary">LOC101576399</name>
</gene>
<feature type="compositionally biased region" description="Basic and acidic residues" evidence="1">
    <location>
        <begin position="406"/>
        <end position="423"/>
    </location>
</feature>
<name>A0A6P3EGY5_OCTDE</name>
<feature type="compositionally biased region" description="Basic and acidic residues" evidence="1">
    <location>
        <begin position="313"/>
        <end position="324"/>
    </location>
</feature>
<feature type="compositionally biased region" description="Basic and acidic residues" evidence="1">
    <location>
        <begin position="168"/>
        <end position="180"/>
    </location>
</feature>
<sequence>MQAKGDPGVPCPRHLPGVISVTCGNEDDPDLSSKEAEQTNTHPPGCTPQVPGGLQMNSTQKPGVTLQQAAPSAVSNPVLQPQLLPAVVRTVTVSSKGEPLVRLSLSERLGKRKLSASGECDPPLRRSLSERLGKEVGAPETDLDKAAKKSQISKSLQEPIMGASPGPRRREAAMRGDKAGDIHVKTLEEILAGRVHQKHAELHTKLKTRSTSAAEGPTSRARTLPSTQMKTLSEGLAENEYRQQEKARQQCRGHAKHMQEEQERGGTREGKSALPPLREDVASGSTLLEKPVLTAEAGLPPCLTEQLPTGSCQKEEGETSDPGHQKPKRKRAPQSLASKGKADRKGNGKPSGVKVLSSPPLAPKRKASELHAEGEVVAAGELLSSTSTLQGPPAKKAALTTVAPFLEHRPVPEPEMEKPRDSLELSPRQSSPHLPSLRGFGPYSFQMATDSCKASSASMGEVRLCKEDDFEELLLEISGDKLEDAIDLDLEKDESELLIELFELIDN</sequence>
<dbReference type="RefSeq" id="XP_004623788.2">
    <property type="nucleotide sequence ID" value="XM_004623731.2"/>
</dbReference>
<feature type="compositionally biased region" description="Polar residues" evidence="1">
    <location>
        <begin position="55"/>
        <end position="74"/>
    </location>
</feature>
<feature type="compositionally biased region" description="Basic and acidic residues" evidence="1">
    <location>
        <begin position="122"/>
        <end position="134"/>
    </location>
</feature>
<feature type="compositionally biased region" description="Polar residues" evidence="1">
    <location>
        <begin position="220"/>
        <end position="231"/>
    </location>
</feature>
<feature type="region of interest" description="Disordered" evidence="1">
    <location>
        <begin position="1"/>
        <end position="74"/>
    </location>
</feature>
<keyword evidence="2" id="KW-1185">Reference proteome</keyword>
<evidence type="ECO:0000256" key="1">
    <source>
        <dbReference type="SAM" id="MobiDB-lite"/>
    </source>
</evidence>
<dbReference type="GeneID" id="101576399"/>
<accession>A0A6P3EGY5</accession>
<feature type="compositionally biased region" description="Basic and acidic residues" evidence="1">
    <location>
        <begin position="257"/>
        <end position="281"/>
    </location>
</feature>
<reference evidence="3" key="1">
    <citation type="submission" date="2025-08" db="UniProtKB">
        <authorList>
            <consortium name="RefSeq"/>
        </authorList>
    </citation>
    <scope>IDENTIFICATION</scope>
</reference>
<evidence type="ECO:0000313" key="3">
    <source>
        <dbReference type="RefSeq" id="XP_004623788.2"/>
    </source>
</evidence>
<feature type="region of interest" description="Disordered" evidence="1">
    <location>
        <begin position="112"/>
        <end position="180"/>
    </location>
</feature>
<evidence type="ECO:0000313" key="2">
    <source>
        <dbReference type="Proteomes" id="UP000515203"/>
    </source>
</evidence>
<feature type="compositionally biased region" description="Basic and acidic residues" evidence="1">
    <location>
        <begin position="239"/>
        <end position="248"/>
    </location>
</feature>
<feature type="region of interest" description="Disordered" evidence="1">
    <location>
        <begin position="195"/>
        <end position="372"/>
    </location>
</feature>
<organism evidence="2 3">
    <name type="scientific">Octodon degus</name>
    <name type="common">Degu</name>
    <name type="synonym">Sciurus degus</name>
    <dbReference type="NCBI Taxonomy" id="10160"/>
    <lineage>
        <taxon>Eukaryota</taxon>
        <taxon>Metazoa</taxon>
        <taxon>Chordata</taxon>
        <taxon>Craniata</taxon>
        <taxon>Vertebrata</taxon>
        <taxon>Euteleostomi</taxon>
        <taxon>Mammalia</taxon>
        <taxon>Eutheria</taxon>
        <taxon>Euarchontoglires</taxon>
        <taxon>Glires</taxon>
        <taxon>Rodentia</taxon>
        <taxon>Hystricomorpha</taxon>
        <taxon>Octodontidae</taxon>
        <taxon>Octodon</taxon>
    </lineage>
</organism>
<proteinExistence type="predicted"/>
<dbReference type="InParanoid" id="A0A6P3EGY5"/>